<dbReference type="InterPro" id="IPR050739">
    <property type="entry name" value="MFP"/>
</dbReference>
<dbReference type="Gene3D" id="2.40.50.100">
    <property type="match status" value="1"/>
</dbReference>
<dbReference type="PRINTS" id="PR01490">
    <property type="entry name" value="RTXTOXIND"/>
</dbReference>
<evidence type="ECO:0000256" key="5">
    <source>
        <dbReference type="SAM" id="Coils"/>
    </source>
</evidence>
<dbReference type="InterPro" id="IPR058792">
    <property type="entry name" value="Beta-barrel_RND_2"/>
</dbReference>
<name>A0A5B2VLV9_9BACT</name>
<accession>A0A5B2VLV9</accession>
<evidence type="ECO:0000313" key="11">
    <source>
        <dbReference type="Proteomes" id="UP000324611"/>
    </source>
</evidence>
<keyword evidence="11" id="KW-1185">Reference proteome</keyword>
<dbReference type="RefSeq" id="WP_149840426.1">
    <property type="nucleotide sequence ID" value="NZ_VUOC01000004.1"/>
</dbReference>
<dbReference type="Pfam" id="PF25917">
    <property type="entry name" value="BSH_RND"/>
    <property type="match status" value="1"/>
</dbReference>
<dbReference type="Gene3D" id="2.40.30.170">
    <property type="match status" value="1"/>
</dbReference>
<evidence type="ECO:0000256" key="1">
    <source>
        <dbReference type="ARBA" id="ARBA00004167"/>
    </source>
</evidence>
<evidence type="ECO:0000256" key="7">
    <source>
        <dbReference type="SAM" id="Phobius"/>
    </source>
</evidence>
<dbReference type="EMBL" id="VUOC01000004">
    <property type="protein sequence ID" value="KAA2239247.1"/>
    <property type="molecule type" value="Genomic_DNA"/>
</dbReference>
<dbReference type="Pfam" id="PF25954">
    <property type="entry name" value="Beta-barrel_RND_2"/>
    <property type="match status" value="1"/>
</dbReference>
<dbReference type="Gene3D" id="1.10.287.470">
    <property type="entry name" value="Helix hairpin bin"/>
    <property type="match status" value="2"/>
</dbReference>
<proteinExistence type="predicted"/>
<dbReference type="InterPro" id="IPR058625">
    <property type="entry name" value="MdtA-like_BSH"/>
</dbReference>
<reference evidence="10 11" key="2">
    <citation type="submission" date="2019-09" db="EMBL/GenBank/DDBJ databases">
        <authorList>
            <person name="Jin C."/>
        </authorList>
    </citation>
    <scope>NUCLEOTIDE SEQUENCE [LARGE SCALE GENOMIC DNA]</scope>
    <source>
        <strain evidence="10 11">BN140078</strain>
    </source>
</reference>
<keyword evidence="5" id="KW-0175">Coiled coil</keyword>
<feature type="region of interest" description="Disordered" evidence="6">
    <location>
        <begin position="1"/>
        <end position="25"/>
    </location>
</feature>
<comment type="caution">
    <text evidence="10">The sequence shown here is derived from an EMBL/GenBank/DDBJ whole genome shotgun (WGS) entry which is preliminary data.</text>
</comment>
<evidence type="ECO:0000313" key="10">
    <source>
        <dbReference type="EMBL" id="KAA2239247.1"/>
    </source>
</evidence>
<dbReference type="AlphaFoldDB" id="A0A5B2VLV9"/>
<keyword evidence="2 7" id="KW-0812">Transmembrane</keyword>
<evidence type="ECO:0000259" key="9">
    <source>
        <dbReference type="Pfam" id="PF25954"/>
    </source>
</evidence>
<evidence type="ECO:0000256" key="3">
    <source>
        <dbReference type="ARBA" id="ARBA00022989"/>
    </source>
</evidence>
<feature type="transmembrane region" description="Helical" evidence="7">
    <location>
        <begin position="32"/>
        <end position="52"/>
    </location>
</feature>
<dbReference type="GO" id="GO:0016020">
    <property type="term" value="C:membrane"/>
    <property type="evidence" value="ECO:0007669"/>
    <property type="project" value="UniProtKB-SubCell"/>
</dbReference>
<dbReference type="GO" id="GO:0055085">
    <property type="term" value="P:transmembrane transport"/>
    <property type="evidence" value="ECO:0007669"/>
    <property type="project" value="InterPro"/>
</dbReference>
<evidence type="ECO:0000256" key="6">
    <source>
        <dbReference type="SAM" id="MobiDB-lite"/>
    </source>
</evidence>
<dbReference type="PANTHER" id="PTHR30386:SF26">
    <property type="entry name" value="TRANSPORT PROTEIN COMB"/>
    <property type="match status" value="1"/>
</dbReference>
<gene>
    <name evidence="10" type="ORF">F0L74_23865</name>
</gene>
<dbReference type="PANTHER" id="PTHR30386">
    <property type="entry name" value="MEMBRANE FUSION SUBUNIT OF EMRAB-TOLC MULTIDRUG EFFLUX PUMP"/>
    <property type="match status" value="1"/>
</dbReference>
<organism evidence="10 11">
    <name type="scientific">Chitinophaga agrisoli</name>
    <dbReference type="NCBI Taxonomy" id="2607653"/>
    <lineage>
        <taxon>Bacteria</taxon>
        <taxon>Pseudomonadati</taxon>
        <taxon>Bacteroidota</taxon>
        <taxon>Chitinophagia</taxon>
        <taxon>Chitinophagales</taxon>
        <taxon>Chitinophagaceae</taxon>
        <taxon>Chitinophaga</taxon>
    </lineage>
</organism>
<dbReference type="SUPFAM" id="SSF111369">
    <property type="entry name" value="HlyD-like secretion proteins"/>
    <property type="match status" value="2"/>
</dbReference>
<comment type="subcellular location">
    <subcellularLocation>
        <location evidence="1">Membrane</location>
        <topology evidence="1">Single-pass membrane protein</topology>
    </subcellularLocation>
</comment>
<protein>
    <submittedName>
        <fullName evidence="10">HlyD family secretion protein</fullName>
    </submittedName>
</protein>
<feature type="domain" description="CusB-like beta-barrel" evidence="9">
    <location>
        <begin position="284"/>
        <end position="326"/>
    </location>
</feature>
<reference evidence="10 11" key="1">
    <citation type="submission" date="2019-09" db="EMBL/GenBank/DDBJ databases">
        <title>Chitinophaga ginsengihumi sp. nov., isolated from soil of ginseng rhizosphere.</title>
        <authorList>
            <person name="Lee J."/>
        </authorList>
    </citation>
    <scope>NUCLEOTIDE SEQUENCE [LARGE SCALE GENOMIC DNA]</scope>
    <source>
        <strain evidence="10 11">BN140078</strain>
    </source>
</reference>
<keyword evidence="3 7" id="KW-1133">Transmembrane helix</keyword>
<evidence type="ECO:0000256" key="4">
    <source>
        <dbReference type="ARBA" id="ARBA00023136"/>
    </source>
</evidence>
<dbReference type="Proteomes" id="UP000324611">
    <property type="component" value="Unassembled WGS sequence"/>
</dbReference>
<evidence type="ECO:0000259" key="8">
    <source>
        <dbReference type="Pfam" id="PF25917"/>
    </source>
</evidence>
<sequence length="380" mass="41453">METKANEVRSASHKSDNGAAQEPAPKKRNPRFIIILGVLVIGGAIFGIKTYVHGLHHEETDNAQIDANVSPVIPRVSGYVKEIRVKDNQQVKKGDTLIVLDDRDLVIKVQQAEAAMAAAEANVGVAEANTTTSRANIVSSQANVATVDAQIEAAKVNLWRASQDYDRYANLIKDHSITQQQYEQALAAKQTAERQLQVLQEQKAYAARQTSVVSSQSDATAKQISAAQATIKERQADVDNAKLNLSYTVITAPESGRVSKVYVQSGQYLQAGQSLFSIVLDNAIWVVANFKETQLDRMKVGQKVKIHIDAFPEKDLDAHVASFSPATGARFALLPPDNASGNFVKVVQRLPVRIEFDNPEDAVVKQLRAGLNVLVDVHLD</sequence>
<feature type="coiled-coil region" evidence="5">
    <location>
        <begin position="182"/>
        <end position="244"/>
    </location>
</feature>
<feature type="domain" description="Multidrug resistance protein MdtA-like barrel-sandwich hybrid" evidence="8">
    <location>
        <begin position="71"/>
        <end position="279"/>
    </location>
</feature>
<evidence type="ECO:0000256" key="2">
    <source>
        <dbReference type="ARBA" id="ARBA00022692"/>
    </source>
</evidence>
<keyword evidence="4 7" id="KW-0472">Membrane</keyword>